<dbReference type="EMBL" id="CH933806">
    <property type="protein sequence ID" value="KRG00517.1"/>
    <property type="molecule type" value="Genomic_DNA"/>
</dbReference>
<feature type="chain" id="PRO_5006387236" evidence="12">
    <location>
        <begin position="30"/>
        <end position="553"/>
    </location>
</feature>
<accession>A0A0Q9WXP5</accession>
<evidence type="ECO:0000256" key="10">
    <source>
        <dbReference type="PROSITE-ProRule" id="PRU00089"/>
    </source>
</evidence>
<keyword evidence="8" id="KW-0804">Transcription</keyword>
<keyword evidence="2" id="KW-0678">Repressor</keyword>
<dbReference type="InterPro" id="IPR050998">
    <property type="entry name" value="FOXP"/>
</dbReference>
<dbReference type="Gene3D" id="1.20.5.340">
    <property type="match status" value="1"/>
</dbReference>
<evidence type="ECO:0000256" key="2">
    <source>
        <dbReference type="ARBA" id="ARBA00022491"/>
    </source>
</evidence>
<sequence length="553" mass="63869">MHACLHMYVCMHWQFIIIIMLRFPADEFSEDNKGSPHIDNHQQKEIFSKSLYHSPISSDFCPEKLKNNGLQKDGVPIHASYATHIIKSSSPTSSVGESIFVPDFNSQIPTSNGQQMHTMTPSTDINFYSFPEFISDQEKNILSDSEKILRSKENDIYNNEYNHIHDVFAIRKYYHPLFAHGICRWPGCEVDLEDIASFVKHLNSEHALDDRSTAQARVQMQVVSQLESHLQKERDRLQAMMHHLYLSKQLLSPSKVDRKEAPGNEINLCSATSPIVINNVTRALYRSHSPISGNLPIANSSLSVIKKRNNEKNTFSVTGGLPYMLERAGLDVQHEIQRNREFYKNADVRPPFTYASLIRQAIIDSPDKQLTLNEIYNWFQNTFCYFRRNAATWKNAIRTNLSLHKCFVRYEDDFGSFWMVDDNEFIKRRHLSRGRPRKYEPSSSPNSNQSDCANNKDSCDNCYQSCNNTVIESENKIENNEITQKTCFNLCSRHHSKRQNQNIDESSYRSDYLSKVSKTIANSEALVSITNEFVNIDEEAGTTFQKNTNHYYH</sequence>
<dbReference type="Gene3D" id="1.10.10.10">
    <property type="entry name" value="Winged helix-like DNA-binding domain superfamily/Winged helix DNA-binding domain"/>
    <property type="match status" value="1"/>
</dbReference>
<evidence type="ECO:0000256" key="12">
    <source>
        <dbReference type="SAM" id="SignalP"/>
    </source>
</evidence>
<dbReference type="GO" id="GO:0000981">
    <property type="term" value="F:DNA-binding transcription factor activity, RNA polymerase II-specific"/>
    <property type="evidence" value="ECO:0007669"/>
    <property type="project" value="TreeGrafter"/>
</dbReference>
<dbReference type="PRINTS" id="PR00053">
    <property type="entry name" value="FORKHEAD"/>
</dbReference>
<dbReference type="Pfam" id="PF00250">
    <property type="entry name" value="Forkhead"/>
    <property type="match status" value="1"/>
</dbReference>
<dbReference type="Proteomes" id="UP000009192">
    <property type="component" value="Unassembled WGS sequence"/>
</dbReference>
<dbReference type="FunFam" id="1.10.10.10:FF:000010">
    <property type="entry name" value="Forkhead box P2 isoform B"/>
    <property type="match status" value="1"/>
</dbReference>
<dbReference type="GO" id="GO:0000978">
    <property type="term" value="F:RNA polymerase II cis-regulatory region sequence-specific DNA binding"/>
    <property type="evidence" value="ECO:0007669"/>
    <property type="project" value="TreeGrafter"/>
</dbReference>
<gene>
    <name evidence="14" type="primary">Dmoj\GI23814</name>
    <name evidence="14" type="ORF">Dmoj_GI23814</name>
</gene>
<dbReference type="InterPro" id="IPR036390">
    <property type="entry name" value="WH_DNA-bd_sf"/>
</dbReference>
<feature type="domain" description="Fork-head" evidence="13">
    <location>
        <begin position="349"/>
        <end position="441"/>
    </location>
</feature>
<evidence type="ECO:0000259" key="13">
    <source>
        <dbReference type="PROSITE" id="PS50039"/>
    </source>
</evidence>
<evidence type="ECO:0000256" key="8">
    <source>
        <dbReference type="ARBA" id="ARBA00023163"/>
    </source>
</evidence>
<feature type="region of interest" description="Disordered" evidence="11">
    <location>
        <begin position="432"/>
        <end position="452"/>
    </location>
</feature>
<evidence type="ECO:0000256" key="3">
    <source>
        <dbReference type="ARBA" id="ARBA00022723"/>
    </source>
</evidence>
<evidence type="ECO:0000256" key="1">
    <source>
        <dbReference type="ARBA" id="ARBA00004123"/>
    </source>
</evidence>
<reference evidence="14 15" key="1">
    <citation type="journal article" date="2007" name="Nature">
        <title>Evolution of genes and genomes on the Drosophila phylogeny.</title>
        <authorList>
            <consortium name="Drosophila 12 Genomes Consortium"/>
            <person name="Clark A.G."/>
            <person name="Eisen M.B."/>
            <person name="Smith D.R."/>
            <person name="Bergman C.M."/>
            <person name="Oliver B."/>
            <person name="Markow T.A."/>
            <person name="Kaufman T.C."/>
            <person name="Kellis M."/>
            <person name="Gelbart W."/>
            <person name="Iyer V.N."/>
            <person name="Pollard D.A."/>
            <person name="Sackton T.B."/>
            <person name="Larracuente A.M."/>
            <person name="Singh N.D."/>
            <person name="Abad J.P."/>
            <person name="Abt D.N."/>
            <person name="Adryan B."/>
            <person name="Aguade M."/>
            <person name="Akashi H."/>
            <person name="Anderson W.W."/>
            <person name="Aquadro C.F."/>
            <person name="Ardell D.H."/>
            <person name="Arguello R."/>
            <person name="Artieri C.G."/>
            <person name="Barbash D.A."/>
            <person name="Barker D."/>
            <person name="Barsanti P."/>
            <person name="Batterham P."/>
            <person name="Batzoglou S."/>
            <person name="Begun D."/>
            <person name="Bhutkar A."/>
            <person name="Blanco E."/>
            <person name="Bosak S.A."/>
            <person name="Bradley R.K."/>
            <person name="Brand A.D."/>
            <person name="Brent M.R."/>
            <person name="Brooks A.N."/>
            <person name="Brown R.H."/>
            <person name="Butlin R.K."/>
            <person name="Caggese C."/>
            <person name="Calvi B.R."/>
            <person name="Bernardo de Carvalho A."/>
            <person name="Caspi A."/>
            <person name="Castrezana S."/>
            <person name="Celniker S.E."/>
            <person name="Chang J.L."/>
            <person name="Chapple C."/>
            <person name="Chatterji S."/>
            <person name="Chinwalla A."/>
            <person name="Civetta A."/>
            <person name="Clifton S.W."/>
            <person name="Comeron J.M."/>
            <person name="Costello J.C."/>
            <person name="Coyne J.A."/>
            <person name="Daub J."/>
            <person name="David R.G."/>
            <person name="Delcher A.L."/>
            <person name="Delehaunty K."/>
            <person name="Do C.B."/>
            <person name="Ebling H."/>
            <person name="Edwards K."/>
            <person name="Eickbush T."/>
            <person name="Evans J.D."/>
            <person name="Filipski A."/>
            <person name="Findeiss S."/>
            <person name="Freyhult E."/>
            <person name="Fulton L."/>
            <person name="Fulton R."/>
            <person name="Garcia A.C."/>
            <person name="Gardiner A."/>
            <person name="Garfield D.A."/>
            <person name="Garvin B.E."/>
            <person name="Gibson G."/>
            <person name="Gilbert D."/>
            <person name="Gnerre S."/>
            <person name="Godfrey J."/>
            <person name="Good R."/>
            <person name="Gotea V."/>
            <person name="Gravely B."/>
            <person name="Greenberg A.J."/>
            <person name="Griffiths-Jones S."/>
            <person name="Gross S."/>
            <person name="Guigo R."/>
            <person name="Gustafson E.A."/>
            <person name="Haerty W."/>
            <person name="Hahn M.W."/>
            <person name="Halligan D.L."/>
            <person name="Halpern A.L."/>
            <person name="Halter G.M."/>
            <person name="Han M.V."/>
            <person name="Heger A."/>
            <person name="Hillier L."/>
            <person name="Hinrichs A.S."/>
            <person name="Holmes I."/>
            <person name="Hoskins R.A."/>
            <person name="Hubisz M.J."/>
            <person name="Hultmark D."/>
            <person name="Huntley M.A."/>
            <person name="Jaffe D.B."/>
            <person name="Jagadeeshan S."/>
            <person name="Jeck W.R."/>
            <person name="Johnson J."/>
            <person name="Jones C.D."/>
            <person name="Jordan W.C."/>
            <person name="Karpen G.H."/>
            <person name="Kataoka E."/>
            <person name="Keightley P.D."/>
            <person name="Kheradpour P."/>
            <person name="Kirkness E.F."/>
            <person name="Koerich L.B."/>
            <person name="Kristiansen K."/>
            <person name="Kudrna D."/>
            <person name="Kulathinal R.J."/>
            <person name="Kumar S."/>
            <person name="Kwok R."/>
            <person name="Lander E."/>
            <person name="Langley C.H."/>
            <person name="Lapoint R."/>
            <person name="Lazzaro B.P."/>
            <person name="Lee S.J."/>
            <person name="Levesque L."/>
            <person name="Li R."/>
            <person name="Lin C.F."/>
            <person name="Lin M.F."/>
            <person name="Lindblad-Toh K."/>
            <person name="Llopart A."/>
            <person name="Long M."/>
            <person name="Low L."/>
            <person name="Lozovsky E."/>
            <person name="Lu J."/>
            <person name="Luo M."/>
            <person name="Machado C.A."/>
            <person name="Makalowski W."/>
            <person name="Marzo M."/>
            <person name="Matsuda M."/>
            <person name="Matzkin L."/>
            <person name="McAllister B."/>
            <person name="McBride C.S."/>
            <person name="McKernan B."/>
            <person name="McKernan K."/>
            <person name="Mendez-Lago M."/>
            <person name="Minx P."/>
            <person name="Mollenhauer M.U."/>
            <person name="Montooth K."/>
            <person name="Mount S.M."/>
            <person name="Mu X."/>
            <person name="Myers E."/>
            <person name="Negre B."/>
            <person name="Newfeld S."/>
            <person name="Nielsen R."/>
            <person name="Noor M.A."/>
            <person name="O'Grady P."/>
            <person name="Pachter L."/>
            <person name="Papaceit M."/>
            <person name="Parisi M.J."/>
            <person name="Parisi M."/>
            <person name="Parts L."/>
            <person name="Pedersen J.S."/>
            <person name="Pesole G."/>
            <person name="Phillippy A.M."/>
            <person name="Ponting C.P."/>
            <person name="Pop M."/>
            <person name="Porcelli D."/>
            <person name="Powell J.R."/>
            <person name="Prohaska S."/>
            <person name="Pruitt K."/>
            <person name="Puig M."/>
            <person name="Quesneville H."/>
            <person name="Ram K.R."/>
            <person name="Rand D."/>
            <person name="Rasmussen M.D."/>
            <person name="Reed L.K."/>
            <person name="Reenan R."/>
            <person name="Reily A."/>
            <person name="Remington K.A."/>
            <person name="Rieger T.T."/>
            <person name="Ritchie M.G."/>
            <person name="Robin C."/>
            <person name="Rogers Y.H."/>
            <person name="Rohde C."/>
            <person name="Rozas J."/>
            <person name="Rubenfield M.J."/>
            <person name="Ruiz A."/>
            <person name="Russo S."/>
            <person name="Salzberg S.L."/>
            <person name="Sanchez-Gracia A."/>
            <person name="Saranga D.J."/>
            <person name="Sato H."/>
            <person name="Schaeffer S.W."/>
            <person name="Schatz M.C."/>
            <person name="Schlenke T."/>
            <person name="Schwartz R."/>
            <person name="Segarra C."/>
            <person name="Singh R.S."/>
            <person name="Sirot L."/>
            <person name="Sirota M."/>
            <person name="Sisneros N.B."/>
            <person name="Smith C.D."/>
            <person name="Smith T.F."/>
            <person name="Spieth J."/>
            <person name="Stage D.E."/>
            <person name="Stark A."/>
            <person name="Stephan W."/>
            <person name="Strausberg R.L."/>
            <person name="Strempel S."/>
            <person name="Sturgill D."/>
            <person name="Sutton G."/>
            <person name="Sutton G.G."/>
            <person name="Tao W."/>
            <person name="Teichmann S."/>
            <person name="Tobari Y.N."/>
            <person name="Tomimura Y."/>
            <person name="Tsolas J.M."/>
            <person name="Valente V.L."/>
            <person name="Venter E."/>
            <person name="Venter J.C."/>
            <person name="Vicario S."/>
            <person name="Vieira F.G."/>
            <person name="Vilella A.J."/>
            <person name="Villasante A."/>
            <person name="Walenz B."/>
            <person name="Wang J."/>
            <person name="Wasserman M."/>
            <person name="Watts T."/>
            <person name="Wilson D."/>
            <person name="Wilson R.K."/>
            <person name="Wing R.A."/>
            <person name="Wolfner M.F."/>
            <person name="Wong A."/>
            <person name="Wong G.K."/>
            <person name="Wu C.I."/>
            <person name="Wu G."/>
            <person name="Yamamoto D."/>
            <person name="Yang H.P."/>
            <person name="Yang S.P."/>
            <person name="Yorke J.A."/>
            <person name="Yoshida K."/>
            <person name="Zdobnov E."/>
            <person name="Zhang P."/>
            <person name="Zhang Y."/>
            <person name="Zimin A.V."/>
            <person name="Baldwin J."/>
            <person name="Abdouelleil A."/>
            <person name="Abdulkadir J."/>
            <person name="Abebe A."/>
            <person name="Abera B."/>
            <person name="Abreu J."/>
            <person name="Acer S.C."/>
            <person name="Aftuck L."/>
            <person name="Alexander A."/>
            <person name="An P."/>
            <person name="Anderson E."/>
            <person name="Anderson S."/>
            <person name="Arachi H."/>
            <person name="Azer M."/>
            <person name="Bachantsang P."/>
            <person name="Barry A."/>
            <person name="Bayul T."/>
            <person name="Berlin A."/>
            <person name="Bessette D."/>
            <person name="Bloom T."/>
            <person name="Blye J."/>
            <person name="Boguslavskiy L."/>
            <person name="Bonnet C."/>
            <person name="Boukhgalter B."/>
            <person name="Bourzgui I."/>
            <person name="Brown A."/>
            <person name="Cahill P."/>
            <person name="Channer S."/>
            <person name="Cheshatsang Y."/>
            <person name="Chuda L."/>
            <person name="Citroen M."/>
            <person name="Collymore A."/>
            <person name="Cooke P."/>
            <person name="Costello M."/>
            <person name="D'Aco K."/>
            <person name="Daza R."/>
            <person name="De Haan G."/>
            <person name="DeGray S."/>
            <person name="DeMaso C."/>
            <person name="Dhargay N."/>
            <person name="Dooley K."/>
            <person name="Dooley E."/>
            <person name="Doricent M."/>
            <person name="Dorje P."/>
            <person name="Dorjee K."/>
            <person name="Dupes A."/>
            <person name="Elong R."/>
            <person name="Falk J."/>
            <person name="Farina A."/>
            <person name="Faro S."/>
            <person name="Ferguson D."/>
            <person name="Fisher S."/>
            <person name="Foley C.D."/>
            <person name="Franke A."/>
            <person name="Friedrich D."/>
            <person name="Gadbois L."/>
            <person name="Gearin G."/>
            <person name="Gearin C.R."/>
            <person name="Giannoukos G."/>
            <person name="Goode T."/>
            <person name="Graham J."/>
            <person name="Grandbois E."/>
            <person name="Grewal S."/>
            <person name="Gyaltsen K."/>
            <person name="Hafez N."/>
            <person name="Hagos B."/>
            <person name="Hall J."/>
            <person name="Henson C."/>
            <person name="Hollinger A."/>
            <person name="Honan T."/>
            <person name="Huard M.D."/>
            <person name="Hughes L."/>
            <person name="Hurhula B."/>
            <person name="Husby M.E."/>
            <person name="Kamat A."/>
            <person name="Kanga B."/>
            <person name="Kashin S."/>
            <person name="Khazanovich D."/>
            <person name="Kisner P."/>
            <person name="Lance K."/>
            <person name="Lara M."/>
            <person name="Lee W."/>
            <person name="Lennon N."/>
            <person name="Letendre F."/>
            <person name="LeVine R."/>
            <person name="Lipovsky A."/>
            <person name="Liu X."/>
            <person name="Liu J."/>
            <person name="Liu S."/>
            <person name="Lokyitsang T."/>
            <person name="Lokyitsang Y."/>
            <person name="Lubonja R."/>
            <person name="Lui A."/>
            <person name="MacDonald P."/>
            <person name="Magnisalis V."/>
            <person name="Maru K."/>
            <person name="Matthews C."/>
            <person name="McCusker W."/>
            <person name="McDonough S."/>
            <person name="Mehta T."/>
            <person name="Meldrim J."/>
            <person name="Meneus L."/>
            <person name="Mihai O."/>
            <person name="Mihalev A."/>
            <person name="Mihova T."/>
            <person name="Mittelman R."/>
            <person name="Mlenga V."/>
            <person name="Montmayeur A."/>
            <person name="Mulrain L."/>
            <person name="Navidi A."/>
            <person name="Naylor J."/>
            <person name="Negash T."/>
            <person name="Nguyen T."/>
            <person name="Nguyen N."/>
            <person name="Nicol R."/>
            <person name="Norbu C."/>
            <person name="Norbu N."/>
            <person name="Novod N."/>
            <person name="O'Neill B."/>
            <person name="Osman S."/>
            <person name="Markiewicz E."/>
            <person name="Oyono O.L."/>
            <person name="Patti C."/>
            <person name="Phunkhang P."/>
            <person name="Pierre F."/>
            <person name="Priest M."/>
            <person name="Raghuraman S."/>
            <person name="Rege F."/>
            <person name="Reyes R."/>
            <person name="Rise C."/>
            <person name="Rogov P."/>
            <person name="Ross K."/>
            <person name="Ryan E."/>
            <person name="Settipalli S."/>
            <person name="Shea T."/>
            <person name="Sherpa N."/>
            <person name="Shi L."/>
            <person name="Shih D."/>
            <person name="Sparrow T."/>
            <person name="Spaulding J."/>
            <person name="Stalker J."/>
            <person name="Stange-Thomann N."/>
            <person name="Stavropoulos S."/>
            <person name="Stone C."/>
            <person name="Strader C."/>
            <person name="Tesfaye S."/>
            <person name="Thomson T."/>
            <person name="Thoulutsang Y."/>
            <person name="Thoulutsang D."/>
            <person name="Topham K."/>
            <person name="Topping I."/>
            <person name="Tsamla T."/>
            <person name="Vassiliev H."/>
            <person name="Vo A."/>
            <person name="Wangchuk T."/>
            <person name="Wangdi T."/>
            <person name="Weiand M."/>
            <person name="Wilkinson J."/>
            <person name="Wilson A."/>
            <person name="Yadav S."/>
            <person name="Young G."/>
            <person name="Yu Q."/>
            <person name="Zembek L."/>
            <person name="Zhong D."/>
            <person name="Zimmer A."/>
            <person name="Zwirko Z."/>
            <person name="Jaffe D.B."/>
            <person name="Alvarez P."/>
            <person name="Brockman W."/>
            <person name="Butler J."/>
            <person name="Chin C."/>
            <person name="Gnerre S."/>
            <person name="Grabherr M."/>
            <person name="Kleber M."/>
            <person name="Mauceli E."/>
            <person name="MacCallum I."/>
        </authorList>
    </citation>
    <scope>NUCLEOTIDE SEQUENCE [LARGE SCALE GENOMIC DNA]</scope>
    <source>
        <strain evidence="15">Tucson 15081-1352.22</strain>
    </source>
</reference>
<keyword evidence="3" id="KW-0479">Metal-binding</keyword>
<organism evidence="14 15">
    <name type="scientific">Drosophila mojavensis</name>
    <name type="common">Fruit fly</name>
    <dbReference type="NCBI Taxonomy" id="7230"/>
    <lineage>
        <taxon>Eukaryota</taxon>
        <taxon>Metazoa</taxon>
        <taxon>Ecdysozoa</taxon>
        <taxon>Arthropoda</taxon>
        <taxon>Hexapoda</taxon>
        <taxon>Insecta</taxon>
        <taxon>Pterygota</taxon>
        <taxon>Neoptera</taxon>
        <taxon>Endopterygota</taxon>
        <taxon>Diptera</taxon>
        <taxon>Brachycera</taxon>
        <taxon>Muscomorpha</taxon>
        <taxon>Ephydroidea</taxon>
        <taxon>Drosophilidae</taxon>
        <taxon>Drosophila</taxon>
    </lineage>
</organism>
<evidence type="ECO:0000313" key="14">
    <source>
        <dbReference type="EMBL" id="KRG00517.1"/>
    </source>
</evidence>
<evidence type="ECO:0000256" key="4">
    <source>
        <dbReference type="ARBA" id="ARBA00022771"/>
    </source>
</evidence>
<proteinExistence type="predicted"/>
<keyword evidence="12" id="KW-0732">Signal</keyword>
<dbReference type="GO" id="GO:0008270">
    <property type="term" value="F:zinc ion binding"/>
    <property type="evidence" value="ECO:0007669"/>
    <property type="project" value="UniProtKB-KW"/>
</dbReference>
<dbReference type="AlphaFoldDB" id="A0A0Q9WXP5"/>
<evidence type="ECO:0000256" key="5">
    <source>
        <dbReference type="ARBA" id="ARBA00022833"/>
    </source>
</evidence>
<dbReference type="FunFam" id="1.20.5.340:FF:000005">
    <property type="entry name" value="Forkhead box P1, isoform CRA_f"/>
    <property type="match status" value="1"/>
</dbReference>
<dbReference type="InterPro" id="IPR032354">
    <property type="entry name" value="FOXP-CC"/>
</dbReference>
<evidence type="ECO:0000256" key="6">
    <source>
        <dbReference type="ARBA" id="ARBA00023015"/>
    </source>
</evidence>
<feature type="signal peptide" evidence="12">
    <location>
        <begin position="1"/>
        <end position="29"/>
    </location>
</feature>
<dbReference type="GO" id="GO:0005634">
    <property type="term" value="C:nucleus"/>
    <property type="evidence" value="ECO:0007669"/>
    <property type="project" value="UniProtKB-SubCell"/>
</dbReference>
<feature type="compositionally biased region" description="Polar residues" evidence="11">
    <location>
        <begin position="441"/>
        <end position="452"/>
    </location>
</feature>
<dbReference type="InterPro" id="IPR001766">
    <property type="entry name" value="Fork_head_dom"/>
</dbReference>
<comment type="subcellular location">
    <subcellularLocation>
        <location evidence="1 10">Nucleus</location>
    </subcellularLocation>
</comment>
<evidence type="ECO:0000256" key="7">
    <source>
        <dbReference type="ARBA" id="ARBA00023125"/>
    </source>
</evidence>
<dbReference type="InParanoid" id="A0A0Q9WXP5"/>
<keyword evidence="15" id="KW-1185">Reference proteome</keyword>
<keyword evidence="4" id="KW-0863">Zinc-finger</keyword>
<keyword evidence="7 10" id="KW-0238">DNA-binding</keyword>
<evidence type="ECO:0000256" key="11">
    <source>
        <dbReference type="SAM" id="MobiDB-lite"/>
    </source>
</evidence>
<keyword evidence="6" id="KW-0805">Transcription regulation</keyword>
<dbReference type="OrthoDB" id="5830876at2759"/>
<dbReference type="InterPro" id="IPR036388">
    <property type="entry name" value="WH-like_DNA-bd_sf"/>
</dbReference>
<protein>
    <submittedName>
        <fullName evidence="14">Uncharacterized protein, isoform G</fullName>
    </submittedName>
</protein>
<keyword evidence="9 10" id="KW-0539">Nucleus</keyword>
<dbReference type="PROSITE" id="PS50039">
    <property type="entry name" value="FORK_HEAD_3"/>
    <property type="match status" value="1"/>
</dbReference>
<dbReference type="PANTHER" id="PTHR45796">
    <property type="entry name" value="FORKHEAD BOX P, ISOFORM C"/>
    <property type="match status" value="1"/>
</dbReference>
<dbReference type="SMART" id="SM00339">
    <property type="entry name" value="FH"/>
    <property type="match status" value="1"/>
</dbReference>
<dbReference type="Pfam" id="PF16159">
    <property type="entry name" value="FOXP-CC"/>
    <property type="match status" value="1"/>
</dbReference>
<name>A0A0Q9WXP5_DROMO</name>
<evidence type="ECO:0000256" key="9">
    <source>
        <dbReference type="ARBA" id="ARBA00023242"/>
    </source>
</evidence>
<dbReference type="SUPFAM" id="SSF46785">
    <property type="entry name" value="Winged helix' DNA-binding domain"/>
    <property type="match status" value="1"/>
</dbReference>
<keyword evidence="5" id="KW-0862">Zinc</keyword>
<dbReference type="FunCoup" id="A0A0Q9WXP5">
    <property type="interactions" value="43"/>
</dbReference>
<evidence type="ECO:0000313" key="15">
    <source>
        <dbReference type="Proteomes" id="UP000009192"/>
    </source>
</evidence>
<feature type="DNA-binding region" description="Fork-head" evidence="10">
    <location>
        <begin position="349"/>
        <end position="441"/>
    </location>
</feature>
<dbReference type="PANTHER" id="PTHR45796:SF4">
    <property type="entry name" value="FORKHEAD BOX P, ISOFORM C"/>
    <property type="match status" value="1"/>
</dbReference>